<dbReference type="PANTHER" id="PTHR20886">
    <property type="entry name" value="VANG-LIKE PROTEIN"/>
    <property type="match status" value="1"/>
</dbReference>
<evidence type="ECO:0000256" key="4">
    <source>
        <dbReference type="ARBA" id="ARBA00022989"/>
    </source>
</evidence>
<feature type="transmembrane region" description="Helical" evidence="8">
    <location>
        <begin position="213"/>
        <end position="237"/>
    </location>
</feature>
<feature type="compositionally biased region" description="Gly residues" evidence="7">
    <location>
        <begin position="484"/>
        <end position="495"/>
    </location>
</feature>
<evidence type="ECO:0008006" key="11">
    <source>
        <dbReference type="Google" id="ProtNLM"/>
    </source>
</evidence>
<dbReference type="GO" id="GO:0005886">
    <property type="term" value="C:plasma membrane"/>
    <property type="evidence" value="ECO:0007669"/>
    <property type="project" value="UniProtKB-SubCell"/>
</dbReference>
<reference evidence="9" key="1">
    <citation type="submission" date="2022-12" db="EMBL/GenBank/DDBJ databases">
        <title>Genome assemblies of Blomia tropicalis.</title>
        <authorList>
            <person name="Cui Y."/>
        </authorList>
    </citation>
    <scope>NUCLEOTIDE SEQUENCE</scope>
    <source>
        <tissue evidence="9">Adult mites</tissue>
    </source>
</reference>
<evidence type="ECO:0000256" key="3">
    <source>
        <dbReference type="ARBA" id="ARBA00022692"/>
    </source>
</evidence>
<gene>
    <name evidence="9" type="ORF">RDWZM_000199</name>
</gene>
<feature type="transmembrane region" description="Helical" evidence="8">
    <location>
        <begin position="329"/>
        <end position="351"/>
    </location>
</feature>
<feature type="region of interest" description="Disordered" evidence="7">
    <location>
        <begin position="79"/>
        <end position="100"/>
    </location>
</feature>
<comment type="similarity">
    <text evidence="6">Belongs to the Vang family.</text>
</comment>
<comment type="caution">
    <text evidence="9">The sequence shown here is derived from an EMBL/GenBank/DDBJ whole genome shotgun (WGS) entry which is preliminary data.</text>
</comment>
<keyword evidence="4 8" id="KW-1133">Transmembrane helix</keyword>
<evidence type="ECO:0000256" key="5">
    <source>
        <dbReference type="ARBA" id="ARBA00023136"/>
    </source>
</evidence>
<evidence type="ECO:0000256" key="2">
    <source>
        <dbReference type="ARBA" id="ARBA00022475"/>
    </source>
</evidence>
<evidence type="ECO:0000313" key="10">
    <source>
        <dbReference type="Proteomes" id="UP001142055"/>
    </source>
</evidence>
<dbReference type="OrthoDB" id="8887313at2759"/>
<comment type="subcellular location">
    <subcellularLocation>
        <location evidence="1">Cell membrane</location>
        <topology evidence="1">Multi-pass membrane protein</topology>
    </subcellularLocation>
</comment>
<evidence type="ECO:0000256" key="6">
    <source>
        <dbReference type="ARBA" id="ARBA00025718"/>
    </source>
</evidence>
<accession>A0A9Q0M9X3</accession>
<dbReference type="Pfam" id="PF06638">
    <property type="entry name" value="Strabismus"/>
    <property type="match status" value="2"/>
</dbReference>
<keyword evidence="5 8" id="KW-0472">Membrane</keyword>
<sequence>MNQMNGPTMWPPNGMPPDLSAGMGQFASLQSPYSKPANNTINSIDTESVLSGYSERSKKSRNGGTAAYASLLSTPGVNSTMLSMSPNQQTNNSPMTSTNPYHTQTLQHHLNNSGQQMIITNQHNNLASTTLGRQSLGKNDGNHVYGQLSKIESPYDISNRTEMIEVRNLDDNWGENTTAVTGNTSDHSGSFDDLSRTGKIYPMGNSLQMQCQMWSGTVIAIVLSSCAFLSPILMIVLPKLDMFEWKTKECGPECDGLLISFIFKMLILLVGSWAVFFRRPKATMPRVCVYRAAVLTLVVIFMVAYWLFYSVRIAEKRFNEEDAIGYHSIVLFAISFVDALLFIHYLAVILLEIRHLDSQYFIKVVRSPDGYSQCYNLGTISIQRASVWILEKYYQDFPIYNPHLDRVPSSRRGRKSSLSSNRHESAALKYYDIDGPPSLNGQQKAGNSNVPVQLSPKSILAQNTAANAMSKSKTGRQSYMNGGSTIGGGGGGGGELNRTNRRDRDTASHMSGHSAHHRHHNDRFYVEHEYERRVRKRKSRLVSITEEAFTHIKRVQMNRNGPSVPMEPKEAAQAIFPSIAKTLQKFLRITRQQSRHTAQSILSHLTTCLSYDLSPKTFLEKYLSNSAVLTHDDEQKPIQTWSLICDTLLSRSIESGTMFLLRQDDISLLVTVHTLPHFNIAEQVIDPKNNKFVFRLNSETSV</sequence>
<feature type="region of interest" description="Disordered" evidence="7">
    <location>
        <begin position="1"/>
        <end position="41"/>
    </location>
</feature>
<dbReference type="AlphaFoldDB" id="A0A9Q0M9X3"/>
<feature type="compositionally biased region" description="Polar residues" evidence="7">
    <location>
        <begin position="27"/>
        <end position="41"/>
    </location>
</feature>
<feature type="transmembrane region" description="Helical" evidence="8">
    <location>
        <begin position="288"/>
        <end position="309"/>
    </location>
</feature>
<feature type="transmembrane region" description="Helical" evidence="8">
    <location>
        <begin position="257"/>
        <end position="276"/>
    </location>
</feature>
<dbReference type="EMBL" id="JAPWDV010000001">
    <property type="protein sequence ID" value="KAJ6221654.1"/>
    <property type="molecule type" value="Genomic_DNA"/>
</dbReference>
<feature type="region of interest" description="Disordered" evidence="7">
    <location>
        <begin position="482"/>
        <end position="520"/>
    </location>
</feature>
<evidence type="ECO:0000313" key="9">
    <source>
        <dbReference type="EMBL" id="KAJ6221654.1"/>
    </source>
</evidence>
<name>A0A9Q0M9X3_BLOTA</name>
<evidence type="ECO:0000256" key="7">
    <source>
        <dbReference type="SAM" id="MobiDB-lite"/>
    </source>
</evidence>
<keyword evidence="3 8" id="KW-0812">Transmembrane</keyword>
<organism evidence="9 10">
    <name type="scientific">Blomia tropicalis</name>
    <name type="common">Mite</name>
    <dbReference type="NCBI Taxonomy" id="40697"/>
    <lineage>
        <taxon>Eukaryota</taxon>
        <taxon>Metazoa</taxon>
        <taxon>Ecdysozoa</taxon>
        <taxon>Arthropoda</taxon>
        <taxon>Chelicerata</taxon>
        <taxon>Arachnida</taxon>
        <taxon>Acari</taxon>
        <taxon>Acariformes</taxon>
        <taxon>Sarcoptiformes</taxon>
        <taxon>Astigmata</taxon>
        <taxon>Glycyphagoidea</taxon>
        <taxon>Echimyopodidae</taxon>
        <taxon>Blomia</taxon>
    </lineage>
</organism>
<evidence type="ECO:0000256" key="8">
    <source>
        <dbReference type="SAM" id="Phobius"/>
    </source>
</evidence>
<feature type="compositionally biased region" description="Basic and acidic residues" evidence="7">
    <location>
        <begin position="498"/>
        <end position="507"/>
    </location>
</feature>
<keyword evidence="2" id="KW-1003">Cell membrane</keyword>
<keyword evidence="10" id="KW-1185">Reference proteome</keyword>
<evidence type="ECO:0000256" key="1">
    <source>
        <dbReference type="ARBA" id="ARBA00004651"/>
    </source>
</evidence>
<dbReference type="OMA" id="DKSVMIQ"/>
<protein>
    <recommendedName>
        <fullName evidence="11">Vang-like protein</fullName>
    </recommendedName>
</protein>
<dbReference type="Proteomes" id="UP001142055">
    <property type="component" value="Chromosome 1"/>
</dbReference>
<dbReference type="InterPro" id="IPR009539">
    <property type="entry name" value="VANGL"/>
</dbReference>
<proteinExistence type="inferred from homology"/>